<feature type="domain" description="TonB-dependent receptor plug" evidence="12">
    <location>
        <begin position="115"/>
        <end position="222"/>
    </location>
</feature>
<name>A0A3D9L7M5_MARFU</name>
<evidence type="ECO:0000256" key="9">
    <source>
        <dbReference type="RuleBase" id="RU003357"/>
    </source>
</evidence>
<evidence type="ECO:0000259" key="11">
    <source>
        <dbReference type="Pfam" id="PF00593"/>
    </source>
</evidence>
<protein>
    <submittedName>
        <fullName evidence="13">Outer membrane receptor for ferrienterochelin and colicins</fullName>
    </submittedName>
</protein>
<evidence type="ECO:0000313" key="13">
    <source>
        <dbReference type="EMBL" id="REE02082.1"/>
    </source>
</evidence>
<evidence type="ECO:0000256" key="2">
    <source>
        <dbReference type="ARBA" id="ARBA00022448"/>
    </source>
</evidence>
<dbReference type="InterPro" id="IPR008969">
    <property type="entry name" value="CarboxyPept-like_regulatory"/>
</dbReference>
<comment type="caution">
    <text evidence="13">The sequence shown here is derived from an EMBL/GenBank/DDBJ whole genome shotgun (WGS) entry which is preliminary data.</text>
</comment>
<dbReference type="OrthoDB" id="1109239at2"/>
<dbReference type="InterPro" id="IPR036942">
    <property type="entry name" value="Beta-barrel_TonB_sf"/>
</dbReference>
<keyword evidence="2 8" id="KW-0813">Transport</keyword>
<evidence type="ECO:0000256" key="6">
    <source>
        <dbReference type="ARBA" id="ARBA00023136"/>
    </source>
</evidence>
<dbReference type="GO" id="GO:0044718">
    <property type="term" value="P:siderophore transmembrane transport"/>
    <property type="evidence" value="ECO:0007669"/>
    <property type="project" value="TreeGrafter"/>
</dbReference>
<dbReference type="Gene3D" id="2.170.130.10">
    <property type="entry name" value="TonB-dependent receptor, plug domain"/>
    <property type="match status" value="1"/>
</dbReference>
<comment type="similarity">
    <text evidence="8 9">Belongs to the TonB-dependent receptor family.</text>
</comment>
<dbReference type="RefSeq" id="WP_115866619.1">
    <property type="nucleotide sequence ID" value="NZ_QREG01000002.1"/>
</dbReference>
<dbReference type="SUPFAM" id="SSF56935">
    <property type="entry name" value="Porins"/>
    <property type="match status" value="1"/>
</dbReference>
<keyword evidence="5 9" id="KW-0798">TonB box</keyword>
<dbReference type="PROSITE" id="PS52016">
    <property type="entry name" value="TONB_DEPENDENT_REC_3"/>
    <property type="match status" value="1"/>
</dbReference>
<dbReference type="PANTHER" id="PTHR30069">
    <property type="entry name" value="TONB-DEPENDENT OUTER MEMBRANE RECEPTOR"/>
    <property type="match status" value="1"/>
</dbReference>
<evidence type="ECO:0000313" key="14">
    <source>
        <dbReference type="Proteomes" id="UP000256779"/>
    </source>
</evidence>
<organism evidence="13 14">
    <name type="scientific">Marinoscillum furvescens DSM 4134</name>
    <dbReference type="NCBI Taxonomy" id="1122208"/>
    <lineage>
        <taxon>Bacteria</taxon>
        <taxon>Pseudomonadati</taxon>
        <taxon>Bacteroidota</taxon>
        <taxon>Cytophagia</taxon>
        <taxon>Cytophagales</taxon>
        <taxon>Reichenbachiellaceae</taxon>
        <taxon>Marinoscillum</taxon>
    </lineage>
</organism>
<feature type="signal peptide" evidence="10">
    <location>
        <begin position="1"/>
        <end position="17"/>
    </location>
</feature>
<evidence type="ECO:0000256" key="4">
    <source>
        <dbReference type="ARBA" id="ARBA00022692"/>
    </source>
</evidence>
<keyword evidence="14" id="KW-1185">Reference proteome</keyword>
<dbReference type="InterPro" id="IPR012910">
    <property type="entry name" value="Plug_dom"/>
</dbReference>
<dbReference type="GO" id="GO:0015344">
    <property type="term" value="F:siderophore uptake transmembrane transporter activity"/>
    <property type="evidence" value="ECO:0007669"/>
    <property type="project" value="TreeGrafter"/>
</dbReference>
<dbReference type="Pfam" id="PF07715">
    <property type="entry name" value="Plug"/>
    <property type="match status" value="1"/>
</dbReference>
<keyword evidence="4 8" id="KW-0812">Transmembrane</keyword>
<dbReference type="PANTHER" id="PTHR30069:SF57">
    <property type="entry name" value="TONB-DEPENDENT RECEPTOR"/>
    <property type="match status" value="1"/>
</dbReference>
<evidence type="ECO:0000256" key="8">
    <source>
        <dbReference type="PROSITE-ProRule" id="PRU01360"/>
    </source>
</evidence>
<dbReference type="AlphaFoldDB" id="A0A3D9L7M5"/>
<evidence type="ECO:0000256" key="3">
    <source>
        <dbReference type="ARBA" id="ARBA00022452"/>
    </source>
</evidence>
<dbReference type="EMBL" id="QREG01000002">
    <property type="protein sequence ID" value="REE02082.1"/>
    <property type="molecule type" value="Genomic_DNA"/>
</dbReference>
<reference evidence="13 14" key="1">
    <citation type="submission" date="2018-07" db="EMBL/GenBank/DDBJ databases">
        <title>Genomic Encyclopedia of Type Strains, Phase IV (KMG-IV): sequencing the most valuable type-strain genomes for metagenomic binning, comparative biology and taxonomic classification.</title>
        <authorList>
            <person name="Goeker M."/>
        </authorList>
    </citation>
    <scope>NUCLEOTIDE SEQUENCE [LARGE SCALE GENOMIC DNA]</scope>
    <source>
        <strain evidence="13 14">DSM 4134</strain>
    </source>
</reference>
<evidence type="ECO:0000256" key="5">
    <source>
        <dbReference type="ARBA" id="ARBA00023077"/>
    </source>
</evidence>
<dbReference type="SUPFAM" id="SSF49464">
    <property type="entry name" value="Carboxypeptidase regulatory domain-like"/>
    <property type="match status" value="1"/>
</dbReference>
<dbReference type="Pfam" id="PF00593">
    <property type="entry name" value="TonB_dep_Rec_b-barrel"/>
    <property type="match status" value="1"/>
</dbReference>
<evidence type="ECO:0000256" key="10">
    <source>
        <dbReference type="SAM" id="SignalP"/>
    </source>
</evidence>
<sequence>MKKFLFLICLTPSILWAQNNIEGTIKGTDGTIPGATVQLLKTSHATITNEKGEFAFDNLPNGAYEMEVRFIGYKPHVEKVSLPGTTSVEIALQESTLTIDEVVVTGTMNPTFVSQSPVKIDVVTSTHLNTYLPTAASSLVEGISLVNGIQEVTACGVCFTNSISINGLPGPYTAVLMDGSPIYGNLASVYGLNGIPSMIIDRFEVIKGPSSTLYGSEAVAGVINIITKDPSRQPLFSIDLMGTSHMESFGNLAFAPKIGKHSGFIGANFAYINDFDDRNADGFSDNVNMDRISLFSKWNIHRKSGKQFTFSAKYYYEDRRNGVQEFLNDRNYRQLRGSSSVYGESIYTNRFEAFGTYELPYIANLKLDFSASTHSQDSYYGADYYQASQNIVFTNLVWNNTFGNHQVISGLTNRLQTYDDNTVATTEGADRQYIPGVFAQDEWALTDRFSLLGGIRLDHYRDHGPILAPRLNAKLKADKWTTLRANFGTGFRIVNLFTEDHAFVTGQREVVIAEKLNPEESFNYSMNINHVYTLWNGQGMVDIDAYYTYFSNKITPNYDQPEQITYENSDGHATSKGIGINIQHQLNIPLSANLGMNFQDVSETENGRKRAIEFSPRWSGVFTANYNHRPWKTTVAYTARLTGPMALPEVYDLNEQGEPQPNPRPTLSEAFSIHNLQVQKELNNGFSVYGGIQNIFDYIQPWSPLVGFNDPGANPGFSDNFDTAYAYSPIHGREFYLGITWNMTRK</sequence>
<dbReference type="Proteomes" id="UP000256779">
    <property type="component" value="Unassembled WGS sequence"/>
</dbReference>
<comment type="subcellular location">
    <subcellularLocation>
        <location evidence="1 8">Cell outer membrane</location>
        <topology evidence="1 8">Multi-pass membrane protein</topology>
    </subcellularLocation>
</comment>
<dbReference type="GO" id="GO:0009279">
    <property type="term" value="C:cell outer membrane"/>
    <property type="evidence" value="ECO:0007669"/>
    <property type="project" value="UniProtKB-SubCell"/>
</dbReference>
<dbReference type="Gene3D" id="2.40.170.20">
    <property type="entry name" value="TonB-dependent receptor, beta-barrel domain"/>
    <property type="match status" value="1"/>
</dbReference>
<dbReference type="InterPro" id="IPR037066">
    <property type="entry name" value="Plug_dom_sf"/>
</dbReference>
<feature type="chain" id="PRO_5017658612" evidence="10">
    <location>
        <begin position="18"/>
        <end position="746"/>
    </location>
</feature>
<dbReference type="Pfam" id="PF13715">
    <property type="entry name" value="CarbopepD_reg_2"/>
    <property type="match status" value="1"/>
</dbReference>
<dbReference type="Gene3D" id="2.60.40.1120">
    <property type="entry name" value="Carboxypeptidase-like, regulatory domain"/>
    <property type="match status" value="1"/>
</dbReference>
<proteinExistence type="inferred from homology"/>
<dbReference type="InterPro" id="IPR039426">
    <property type="entry name" value="TonB-dep_rcpt-like"/>
</dbReference>
<keyword evidence="7 8" id="KW-0998">Cell outer membrane</keyword>
<gene>
    <name evidence="13" type="ORF">C7460_102102</name>
</gene>
<keyword evidence="3 8" id="KW-1134">Transmembrane beta strand</keyword>
<dbReference type="InterPro" id="IPR000531">
    <property type="entry name" value="Beta-barrel_TonB"/>
</dbReference>
<evidence type="ECO:0000259" key="12">
    <source>
        <dbReference type="Pfam" id="PF07715"/>
    </source>
</evidence>
<keyword evidence="13" id="KW-0675">Receptor</keyword>
<evidence type="ECO:0000256" key="1">
    <source>
        <dbReference type="ARBA" id="ARBA00004571"/>
    </source>
</evidence>
<keyword evidence="6 8" id="KW-0472">Membrane</keyword>
<keyword evidence="10" id="KW-0732">Signal</keyword>
<feature type="domain" description="TonB-dependent receptor-like beta-barrel" evidence="11">
    <location>
        <begin position="271"/>
        <end position="695"/>
    </location>
</feature>
<evidence type="ECO:0000256" key="7">
    <source>
        <dbReference type="ARBA" id="ARBA00023237"/>
    </source>
</evidence>
<accession>A0A3D9L7M5</accession>